<proteinExistence type="inferred from homology"/>
<dbReference type="Gene3D" id="2.40.30.70">
    <property type="entry name" value="YaeB-like"/>
    <property type="match status" value="1"/>
</dbReference>
<dbReference type="GO" id="GO:0032259">
    <property type="term" value="P:methylation"/>
    <property type="evidence" value="ECO:0007669"/>
    <property type="project" value="UniProtKB-KW"/>
</dbReference>
<dbReference type="EMBL" id="MEHJ01000001">
    <property type="protein sequence ID" value="OEJ24560.1"/>
    <property type="molecule type" value="Genomic_DNA"/>
</dbReference>
<dbReference type="PROSITE" id="PS51668">
    <property type="entry name" value="TSAA_2"/>
    <property type="match status" value="1"/>
</dbReference>
<reference evidence="5 6" key="1">
    <citation type="submission" date="2016-08" db="EMBL/GenBank/DDBJ databases">
        <title>Complete genome sequence of Streptomyces agglomeratus strain 6-3-2, a novel anti-MRSA actinomycete isolated from Wuli of Tebit, China.</title>
        <authorList>
            <person name="Chen X."/>
        </authorList>
    </citation>
    <scope>NUCLEOTIDE SEQUENCE [LARGE SCALE GENOMIC DNA]</scope>
    <source>
        <strain evidence="5 6">6-3-2</strain>
    </source>
</reference>
<dbReference type="AlphaFoldDB" id="A0A1E5P4T2"/>
<comment type="similarity">
    <text evidence="2">Belongs to the tRNA methyltransferase O family.</text>
</comment>
<dbReference type="InterPro" id="IPR036413">
    <property type="entry name" value="YaeB-like_sf"/>
</dbReference>
<keyword evidence="5" id="KW-0808">Transferase</keyword>
<dbReference type="InterPro" id="IPR036414">
    <property type="entry name" value="YaeB_N_sf"/>
</dbReference>
<protein>
    <submittedName>
        <fullName evidence="5">tRNA (N6-threonylcarbamoyladenosine(37)-N6)-methyltransferase TrmO</fullName>
    </submittedName>
</protein>
<evidence type="ECO:0000313" key="5">
    <source>
        <dbReference type="EMBL" id="OEJ24560.1"/>
    </source>
</evidence>
<evidence type="ECO:0000256" key="3">
    <source>
        <dbReference type="SAM" id="MobiDB-lite"/>
    </source>
</evidence>
<keyword evidence="5" id="KW-0489">Methyltransferase</keyword>
<organism evidence="5 6">
    <name type="scientific">Streptomyces agglomeratus</name>
    <dbReference type="NCBI Taxonomy" id="285458"/>
    <lineage>
        <taxon>Bacteria</taxon>
        <taxon>Bacillati</taxon>
        <taxon>Actinomycetota</taxon>
        <taxon>Actinomycetes</taxon>
        <taxon>Kitasatosporales</taxon>
        <taxon>Streptomycetaceae</taxon>
        <taxon>Streptomyces</taxon>
    </lineage>
</organism>
<dbReference type="Proteomes" id="UP000095759">
    <property type="component" value="Unassembled WGS sequence"/>
</dbReference>
<name>A0A1E5P4T2_9ACTN</name>
<feature type="region of interest" description="Disordered" evidence="3">
    <location>
        <begin position="1"/>
        <end position="21"/>
    </location>
</feature>
<accession>A0A1E5P4T2</accession>
<keyword evidence="6" id="KW-1185">Reference proteome</keyword>
<feature type="domain" description="TsaA-like" evidence="4">
    <location>
        <begin position="19"/>
        <end position="149"/>
    </location>
</feature>
<dbReference type="PANTHER" id="PTHR12818">
    <property type="entry name" value="TRNA (ADENINE(37)-N6)-METHYLTRANSFERASE"/>
    <property type="match status" value="1"/>
</dbReference>
<dbReference type="Pfam" id="PF01980">
    <property type="entry name" value="TrmO_N"/>
    <property type="match status" value="1"/>
</dbReference>
<sequence length="164" mass="18021">MIGIPRDAASTGNSVPNSIEPVGVVRSPRLNGLDDWGDVESRIELDPEVYEPTATVGLEGYSHVEVIFSFHLAPKTCRGAQHPRGNPDWPEVGILAQRAPNRPNHLGVSVCELLAVDGLTLTVRGLDALDATPVLDVKPYLLDFAPRGEVREPQWSRDLMRDYF</sequence>
<comment type="caution">
    <text evidence="5">The sequence shown here is derived from an EMBL/GenBank/DDBJ whole genome shotgun (WGS) entry which is preliminary data.</text>
</comment>
<dbReference type="GO" id="GO:0008168">
    <property type="term" value="F:methyltransferase activity"/>
    <property type="evidence" value="ECO:0007669"/>
    <property type="project" value="UniProtKB-KW"/>
</dbReference>
<evidence type="ECO:0000313" key="6">
    <source>
        <dbReference type="Proteomes" id="UP000095759"/>
    </source>
</evidence>
<dbReference type="PANTHER" id="PTHR12818:SF0">
    <property type="entry name" value="TRNA (ADENINE(37)-N6)-METHYLTRANSFERASE"/>
    <property type="match status" value="1"/>
</dbReference>
<dbReference type="STRING" id="285458.BGM19_28395"/>
<gene>
    <name evidence="5" type="ORF">AS594_08715</name>
</gene>
<evidence type="ECO:0000256" key="1">
    <source>
        <dbReference type="ARBA" id="ARBA00022691"/>
    </source>
</evidence>
<evidence type="ECO:0000256" key="2">
    <source>
        <dbReference type="ARBA" id="ARBA00033753"/>
    </source>
</evidence>
<evidence type="ECO:0000259" key="4">
    <source>
        <dbReference type="PROSITE" id="PS51668"/>
    </source>
</evidence>
<dbReference type="SUPFAM" id="SSF118196">
    <property type="entry name" value="YaeB-like"/>
    <property type="match status" value="1"/>
</dbReference>
<dbReference type="CDD" id="cd09281">
    <property type="entry name" value="UPF0066"/>
    <property type="match status" value="1"/>
</dbReference>
<keyword evidence="1" id="KW-0949">S-adenosyl-L-methionine</keyword>
<dbReference type="InterPro" id="IPR040372">
    <property type="entry name" value="YaeB-like"/>
</dbReference>
<dbReference type="InterPro" id="IPR023370">
    <property type="entry name" value="TrmO-like_N"/>
</dbReference>
<dbReference type="OrthoDB" id="9804309at2"/>